<reference evidence="6" key="1">
    <citation type="submission" date="2014-11" db="EMBL/GenBank/DDBJ databases">
        <authorList>
            <person name="Malar M.C."/>
            <person name="Sen D."/>
            <person name="Tripathy S."/>
        </authorList>
    </citation>
    <scope>NUCLEOTIDE SEQUENCE</scope>
    <source>
        <strain evidence="6">BDU141951</strain>
    </source>
</reference>
<dbReference type="InterPro" id="IPR002941">
    <property type="entry name" value="DNA_methylase_N4/N6"/>
</dbReference>
<evidence type="ECO:0000256" key="3">
    <source>
        <dbReference type="ARBA" id="ARBA00022679"/>
    </source>
</evidence>
<accession>A0A0C1YDP7</accession>
<evidence type="ECO:0000256" key="1">
    <source>
        <dbReference type="ARBA" id="ARBA00006594"/>
    </source>
</evidence>
<gene>
    <name evidence="6" type="ORF">QQ91_001195</name>
</gene>
<reference evidence="6" key="2">
    <citation type="journal article" date="2015" name="Genome Announc.">
        <title>Draft Genome Sequence of Filamentous Marine Cyanobacterium Lyngbya confervoides Strain BDU141951.</title>
        <authorList>
            <person name="Chandrababunaidu M.M."/>
            <person name="Sen D."/>
            <person name="Tripathy S."/>
        </authorList>
    </citation>
    <scope>NUCLEOTIDE SEQUENCE</scope>
    <source>
        <strain evidence="6">BDU141951</strain>
    </source>
</reference>
<protein>
    <recommendedName>
        <fullName evidence="4">Methyltransferase</fullName>
        <ecNumber evidence="4">2.1.1.-</ecNumber>
    </recommendedName>
</protein>
<dbReference type="PRINTS" id="PR00508">
    <property type="entry name" value="S21N4MTFRASE"/>
</dbReference>
<proteinExistence type="inferred from homology"/>
<comment type="caution">
    <text evidence="6">The sequence shown here is derived from an EMBL/GenBank/DDBJ whole genome shotgun (WGS) entry which is preliminary data.</text>
</comment>
<dbReference type="SUPFAM" id="SSF53335">
    <property type="entry name" value="S-adenosyl-L-methionine-dependent methyltransferases"/>
    <property type="match status" value="1"/>
</dbReference>
<dbReference type="GO" id="GO:0009007">
    <property type="term" value="F:site-specific DNA-methyltransferase (adenine-specific) activity"/>
    <property type="evidence" value="ECO:0007669"/>
    <property type="project" value="TreeGrafter"/>
</dbReference>
<evidence type="ECO:0000313" key="6">
    <source>
        <dbReference type="EMBL" id="NEV65730.1"/>
    </source>
</evidence>
<name>A0A0C1YDP7_9CYAN</name>
<dbReference type="Gene3D" id="3.40.50.150">
    <property type="entry name" value="Vaccinia Virus protein VP39"/>
    <property type="match status" value="1"/>
</dbReference>
<evidence type="ECO:0000256" key="2">
    <source>
        <dbReference type="ARBA" id="ARBA00022603"/>
    </source>
</evidence>
<dbReference type="PANTHER" id="PTHR13370:SF3">
    <property type="entry name" value="TRNA (GUANINE(10)-N2)-METHYLTRANSFERASE HOMOLOG"/>
    <property type="match status" value="1"/>
</dbReference>
<dbReference type="PROSITE" id="PS00092">
    <property type="entry name" value="N6_MTASE"/>
    <property type="match status" value="1"/>
</dbReference>
<organism evidence="6">
    <name type="scientific">Lyngbya confervoides BDU141951</name>
    <dbReference type="NCBI Taxonomy" id="1574623"/>
    <lineage>
        <taxon>Bacteria</taxon>
        <taxon>Bacillati</taxon>
        <taxon>Cyanobacteriota</taxon>
        <taxon>Cyanophyceae</taxon>
        <taxon>Oscillatoriophycideae</taxon>
        <taxon>Oscillatoriales</taxon>
        <taxon>Microcoleaceae</taxon>
        <taxon>Lyngbya</taxon>
    </lineage>
</organism>
<dbReference type="EC" id="2.1.1.-" evidence="4"/>
<dbReference type="EMBL" id="JTHE02000002">
    <property type="protein sequence ID" value="NEV65730.1"/>
    <property type="molecule type" value="Genomic_DNA"/>
</dbReference>
<comment type="similarity">
    <text evidence="1 4">Belongs to the N(4)/N(6)-methyltransferase family.</text>
</comment>
<dbReference type="AlphaFoldDB" id="A0A0C1YDP7"/>
<dbReference type="REBASE" id="108448">
    <property type="entry name" value="M.Lco141951ORF11950P"/>
</dbReference>
<dbReference type="GO" id="GO:0032259">
    <property type="term" value="P:methylation"/>
    <property type="evidence" value="ECO:0007669"/>
    <property type="project" value="UniProtKB-KW"/>
</dbReference>
<dbReference type="InterPro" id="IPR002052">
    <property type="entry name" value="DNA_methylase_N6_adenine_CS"/>
</dbReference>
<dbReference type="GO" id="GO:0005737">
    <property type="term" value="C:cytoplasm"/>
    <property type="evidence" value="ECO:0007669"/>
    <property type="project" value="TreeGrafter"/>
</dbReference>
<sequence>MSPSKPKAPRNRTLTLSSTDGQIYGARLQRWTQAMPLEAVLDTTVQQDCQGAIAYLPTACIDLLILDPPYNLRKNFNGQLFQSRSPVDYLTWFESWLLPLKRLLKPTASLYVCADWQSSAILYPLLAEHFTIRNRITWEREKGRGAKTNWKNAAEDIWFATVSDRYTFNVEAVKLKRRVIAPYRDRHGAPKDWQDSQQGRFRLTHPSNLWTDISVPFWSMPENTDHPTQKPEKLIAKLILASSQAGDVVLDPFLGSGTTSVVAKKLQRHYIGIETNREYCCLAEKRLALAERDRRIQGYTDGYFWERNSAPPISTETAH</sequence>
<dbReference type="GO" id="GO:0003677">
    <property type="term" value="F:DNA binding"/>
    <property type="evidence" value="ECO:0007669"/>
    <property type="project" value="InterPro"/>
</dbReference>
<keyword evidence="3" id="KW-0808">Transferase</keyword>
<evidence type="ECO:0000259" key="5">
    <source>
        <dbReference type="Pfam" id="PF01555"/>
    </source>
</evidence>
<dbReference type="Pfam" id="PF01555">
    <property type="entry name" value="N6_N4_Mtase"/>
    <property type="match status" value="1"/>
</dbReference>
<dbReference type="PANTHER" id="PTHR13370">
    <property type="entry name" value="RNA METHYLASE-RELATED"/>
    <property type="match status" value="1"/>
</dbReference>
<evidence type="ECO:0000256" key="4">
    <source>
        <dbReference type="RuleBase" id="RU362026"/>
    </source>
</evidence>
<dbReference type="InterPro" id="IPR029063">
    <property type="entry name" value="SAM-dependent_MTases_sf"/>
</dbReference>
<keyword evidence="2" id="KW-0489">Methyltransferase</keyword>
<reference evidence="6" key="3">
    <citation type="submission" date="2020-02" db="EMBL/GenBank/DDBJ databases">
        <authorList>
            <person name="Sarangi A.N."/>
            <person name="Ghosh S."/>
            <person name="Mukherjee M."/>
            <person name="Tripathy S."/>
        </authorList>
    </citation>
    <scope>NUCLEOTIDE SEQUENCE</scope>
    <source>
        <strain evidence="6">BDU141951</strain>
    </source>
</reference>
<feature type="domain" description="DNA methylase N-4/N-6" evidence="5">
    <location>
        <begin position="61"/>
        <end position="285"/>
    </location>
</feature>
<dbReference type="InterPro" id="IPR001091">
    <property type="entry name" value="RM_Methyltransferase"/>
</dbReference>
<dbReference type="GO" id="GO:0008170">
    <property type="term" value="F:N-methyltransferase activity"/>
    <property type="evidence" value="ECO:0007669"/>
    <property type="project" value="InterPro"/>
</dbReference>